<organism evidence="11 12">
    <name type="scientific">Liquorilactobacillus uvarum DSM 19971</name>
    <dbReference type="NCBI Taxonomy" id="1423812"/>
    <lineage>
        <taxon>Bacteria</taxon>
        <taxon>Bacillati</taxon>
        <taxon>Bacillota</taxon>
        <taxon>Bacilli</taxon>
        <taxon>Lactobacillales</taxon>
        <taxon>Lactobacillaceae</taxon>
        <taxon>Liquorilactobacillus</taxon>
    </lineage>
</organism>
<protein>
    <submittedName>
        <fullName evidence="11">RNA polymerase factor sigma-54</fullName>
    </submittedName>
</protein>
<evidence type="ECO:0000313" key="11">
    <source>
        <dbReference type="EMBL" id="KRL38860.1"/>
    </source>
</evidence>
<feature type="domain" description="RNA polymerase sigma factor 54 core-binding" evidence="10">
    <location>
        <begin position="81"/>
        <end position="267"/>
    </location>
</feature>
<dbReference type="PANTHER" id="PTHR32248">
    <property type="entry name" value="RNA POLYMERASE SIGMA-54 FACTOR"/>
    <property type="match status" value="1"/>
</dbReference>
<keyword evidence="5" id="KW-0805">Transcription regulation</keyword>
<dbReference type="OrthoDB" id="9814402at2"/>
<dbReference type="InterPro" id="IPR038709">
    <property type="entry name" value="RpoN_core-bd_sf"/>
</dbReference>
<dbReference type="PRINTS" id="PR00045">
    <property type="entry name" value="SIGMA54FCT"/>
</dbReference>
<keyword evidence="8" id="KW-0804">Transcription</keyword>
<dbReference type="AlphaFoldDB" id="A0A0R1Q355"/>
<evidence type="ECO:0000256" key="3">
    <source>
        <dbReference type="ARBA" id="ARBA00022679"/>
    </source>
</evidence>
<dbReference type="PATRIC" id="fig|1423812.3.peg.999"/>
<keyword evidence="6" id="KW-0731">Sigma factor</keyword>
<dbReference type="GO" id="GO:0000428">
    <property type="term" value="C:DNA-directed RNA polymerase complex"/>
    <property type="evidence" value="ECO:0007669"/>
    <property type="project" value="UniProtKB-KW"/>
</dbReference>
<keyword evidence="2" id="KW-0240">DNA-directed RNA polymerase</keyword>
<dbReference type="PROSITE" id="PS00718">
    <property type="entry name" value="SIGMA54_2"/>
    <property type="match status" value="1"/>
</dbReference>
<dbReference type="GO" id="GO:0006352">
    <property type="term" value="P:DNA-templated transcription initiation"/>
    <property type="evidence" value="ECO:0007669"/>
    <property type="project" value="InterPro"/>
</dbReference>
<evidence type="ECO:0000256" key="8">
    <source>
        <dbReference type="ARBA" id="ARBA00023163"/>
    </source>
</evidence>
<dbReference type="EMBL" id="AZEG01000002">
    <property type="protein sequence ID" value="KRL38860.1"/>
    <property type="molecule type" value="Genomic_DNA"/>
</dbReference>
<dbReference type="InterPro" id="IPR007046">
    <property type="entry name" value="RNA_pol_sigma_54_core-bd"/>
</dbReference>
<dbReference type="Gene3D" id="1.10.10.60">
    <property type="entry name" value="Homeodomain-like"/>
    <property type="match status" value="1"/>
</dbReference>
<comment type="similarity">
    <text evidence="1">Belongs to the sigma-54 factor family.</text>
</comment>
<evidence type="ECO:0000256" key="4">
    <source>
        <dbReference type="ARBA" id="ARBA00022695"/>
    </source>
</evidence>
<dbReference type="GO" id="GO:0016779">
    <property type="term" value="F:nucleotidyltransferase activity"/>
    <property type="evidence" value="ECO:0007669"/>
    <property type="project" value="UniProtKB-KW"/>
</dbReference>
<evidence type="ECO:0000256" key="1">
    <source>
        <dbReference type="ARBA" id="ARBA00008798"/>
    </source>
</evidence>
<evidence type="ECO:0000313" key="12">
    <source>
        <dbReference type="Proteomes" id="UP000051155"/>
    </source>
</evidence>
<comment type="caution">
    <text evidence="11">The sequence shown here is derived from an EMBL/GenBank/DDBJ whole genome shotgun (WGS) entry which is preliminary data.</text>
</comment>
<keyword evidence="4" id="KW-0548">Nucleotidyltransferase</keyword>
<keyword evidence="12" id="KW-1185">Reference proteome</keyword>
<dbReference type="GO" id="GO:0003677">
    <property type="term" value="F:DNA binding"/>
    <property type="evidence" value="ECO:0007669"/>
    <property type="project" value="UniProtKB-KW"/>
</dbReference>
<evidence type="ECO:0000259" key="9">
    <source>
        <dbReference type="Pfam" id="PF04552"/>
    </source>
</evidence>
<dbReference type="PROSITE" id="PS00717">
    <property type="entry name" value="SIGMA54_1"/>
    <property type="match status" value="1"/>
</dbReference>
<dbReference type="Gene3D" id="1.10.10.1330">
    <property type="entry name" value="RNA polymerase sigma-54 factor, core-binding domain"/>
    <property type="match status" value="1"/>
</dbReference>
<dbReference type="Proteomes" id="UP000051155">
    <property type="component" value="Unassembled WGS sequence"/>
</dbReference>
<dbReference type="Pfam" id="PF00309">
    <property type="entry name" value="Sigma54_AID"/>
    <property type="match status" value="1"/>
</dbReference>
<reference evidence="11 12" key="1">
    <citation type="journal article" date="2015" name="Genome Announc.">
        <title>Expanding the biotechnology potential of lactobacilli through comparative genomics of 213 strains and associated genera.</title>
        <authorList>
            <person name="Sun Z."/>
            <person name="Harris H.M."/>
            <person name="McCann A."/>
            <person name="Guo C."/>
            <person name="Argimon S."/>
            <person name="Zhang W."/>
            <person name="Yang X."/>
            <person name="Jeffery I.B."/>
            <person name="Cooney J.C."/>
            <person name="Kagawa T.F."/>
            <person name="Liu W."/>
            <person name="Song Y."/>
            <person name="Salvetti E."/>
            <person name="Wrobel A."/>
            <person name="Rasinkangas P."/>
            <person name="Parkhill J."/>
            <person name="Rea M.C."/>
            <person name="O'Sullivan O."/>
            <person name="Ritari J."/>
            <person name="Douillard F.P."/>
            <person name="Paul Ross R."/>
            <person name="Yang R."/>
            <person name="Briner A.E."/>
            <person name="Felis G.E."/>
            <person name="de Vos W.M."/>
            <person name="Barrangou R."/>
            <person name="Klaenhammer T.R."/>
            <person name="Caufield P.W."/>
            <person name="Cui Y."/>
            <person name="Zhang H."/>
            <person name="O'Toole P.W."/>
        </authorList>
    </citation>
    <scope>NUCLEOTIDE SEQUENCE [LARGE SCALE GENOMIC DNA]</scope>
    <source>
        <strain evidence="11 12">DSM 19971</strain>
    </source>
</reference>
<dbReference type="Pfam" id="PF04552">
    <property type="entry name" value="Sigma54_DBD"/>
    <property type="match status" value="1"/>
</dbReference>
<dbReference type="GO" id="GO:0016987">
    <property type="term" value="F:sigma factor activity"/>
    <property type="evidence" value="ECO:0007669"/>
    <property type="project" value="UniProtKB-KW"/>
</dbReference>
<keyword evidence="3" id="KW-0808">Transferase</keyword>
<sequence>MPLEQIYGQEQKQVQKLAMTQQMQQSIQILRYSIEDLHVFLSQKQLDNPFIKINDRMSYAGSSINSSGSNEDKDDWISQTAEHKQQSLYDYLLSQVHLTMRKSVLRGWVVFLIDHLDTNGYLRIDFAEILKKTKVDQTTLLDALTLLQQLDPPGIGARNLQECLLLQIENSDNAPRHAYEVVDQAFVQFADRKWTEISRKFAISLEEIQKIFDYVRTLSPAPGAAFGQDDIGYVYPDLLVDIDKERQKVELRITRQSRPLVVFKQKYFAEFAHMPDKDVKKYLREKKADYLNIAQNLERRGSTIERVGQALIKHQAGFFLREDHPLNPLLLREIAHELHLHESTVSRAVNGKYLKCNFGVFELRHFFTKTVNSNREDEELTADAVQSQIKALVDAEDKAKPLSDSKIVQQLSQNGIEISRRTVAKYRDLVGIPSSSKRKRFD</sequence>
<evidence type="ECO:0000256" key="2">
    <source>
        <dbReference type="ARBA" id="ARBA00022478"/>
    </source>
</evidence>
<feature type="domain" description="RNA polymerase sigma factor 54 DNA-binding" evidence="9">
    <location>
        <begin position="281"/>
        <end position="440"/>
    </location>
</feature>
<dbReference type="PIRSF" id="PIRSF000774">
    <property type="entry name" value="RpoN"/>
    <property type="match status" value="1"/>
</dbReference>
<dbReference type="STRING" id="1423812.FD20_GL000935"/>
<evidence type="ECO:0000259" key="10">
    <source>
        <dbReference type="Pfam" id="PF04963"/>
    </source>
</evidence>
<dbReference type="InterPro" id="IPR007634">
    <property type="entry name" value="RNA_pol_sigma_54_DNA-bd"/>
</dbReference>
<dbReference type="Pfam" id="PF04963">
    <property type="entry name" value="Sigma54_CBD"/>
    <property type="match status" value="1"/>
</dbReference>
<keyword evidence="7" id="KW-0238">DNA-binding</keyword>
<accession>A0A0R1Q355</accession>
<dbReference type="InterPro" id="IPR000394">
    <property type="entry name" value="RNA_pol_sigma_54"/>
</dbReference>
<evidence type="ECO:0000256" key="6">
    <source>
        <dbReference type="ARBA" id="ARBA00023082"/>
    </source>
</evidence>
<name>A0A0R1Q355_9LACO</name>
<gene>
    <name evidence="11" type="ORF">FD20_GL000935</name>
</gene>
<evidence type="ECO:0000256" key="7">
    <source>
        <dbReference type="ARBA" id="ARBA00023125"/>
    </source>
</evidence>
<dbReference type="PROSITE" id="PS50044">
    <property type="entry name" value="SIGMA54_3"/>
    <property type="match status" value="1"/>
</dbReference>
<evidence type="ECO:0000256" key="5">
    <source>
        <dbReference type="ARBA" id="ARBA00023015"/>
    </source>
</evidence>
<dbReference type="NCBIfam" id="TIGR02395">
    <property type="entry name" value="rpoN_sigma"/>
    <property type="match status" value="1"/>
</dbReference>
<proteinExistence type="inferred from homology"/>
<dbReference type="PANTHER" id="PTHR32248:SF4">
    <property type="entry name" value="RNA POLYMERASE SIGMA-54 FACTOR"/>
    <property type="match status" value="1"/>
</dbReference>
<dbReference type="GO" id="GO:0001216">
    <property type="term" value="F:DNA-binding transcription activator activity"/>
    <property type="evidence" value="ECO:0007669"/>
    <property type="project" value="InterPro"/>
</dbReference>